<protein>
    <submittedName>
        <fullName evidence="17">TonB-dependent receptor</fullName>
    </submittedName>
</protein>
<keyword evidence="18" id="KW-1185">Reference proteome</keyword>
<dbReference type="InterPro" id="IPR010916">
    <property type="entry name" value="TonB_box_CS"/>
</dbReference>
<evidence type="ECO:0000259" key="16">
    <source>
        <dbReference type="Pfam" id="PF07715"/>
    </source>
</evidence>
<proteinExistence type="inferred from homology"/>
<keyword evidence="4" id="KW-0410">Iron transport</keyword>
<keyword evidence="14" id="KW-0732">Signal</keyword>
<evidence type="ECO:0000256" key="4">
    <source>
        <dbReference type="ARBA" id="ARBA00022496"/>
    </source>
</evidence>
<dbReference type="SUPFAM" id="SSF56935">
    <property type="entry name" value="Porins"/>
    <property type="match status" value="1"/>
</dbReference>
<feature type="short sequence motif" description="TonB box" evidence="12">
    <location>
        <begin position="39"/>
        <end position="45"/>
    </location>
</feature>
<evidence type="ECO:0000256" key="13">
    <source>
        <dbReference type="RuleBase" id="RU003357"/>
    </source>
</evidence>
<dbReference type="InterPro" id="IPR036942">
    <property type="entry name" value="Beta-barrel_TonB_sf"/>
</dbReference>
<name>A0ABV7A0S9_9PROT</name>
<keyword evidence="6" id="KW-0408">Iron</keyword>
<sequence>MNIRVTRAALLAAASSAVLMAPSAFAQEEEQTAGRTIDTIVVTAQKREQGIQDVPIAVTAFTAELLQNSGVRDIKDLTVLAPGLNVTSTSNEYSTTARIRGVGTVGDNPGLESSVGIVIDGVPRARNGVSFGDLGEIERIEVLRGPQGTLFGANTSAGLINIVTADPEFEYGYNLEAGYLTGGADGYRLAGSVTGPIVDDFLAVRLYAARGNRDGFLDVQTFGGPRTNAEDNDQDFVTIRGQALFNLGTRGEFQLTADVTNRDENCCGAPSIVSGPTSLALNALVPGSRPTPGNEAPFSRVVQANRDTTQDVTDGGFQAEFTYDFDNFELVAVGSVRDYSLITGQDTDFTGADVVYRDPTRNSFDFGNATAELRLQGTAGNFDWMVGGFYSQEDLTRRDAIQYGVHFEPYLGLLGGSPTLVTTLANGLGLTFIPGYTPLAVGQGAPAGGGNNLGDTYEQEASTFALFTHNTWAVGENTDLTFGVRWTDTTKDARADFSPSNVPACDVWETVFGEALDFTTAQNQAILAGFSQATQIPVASLLQFGTFTCLPGARDVYSNINFDQSRSESELTGILSLSHRFNDDFLMYGTYSRGYKAGGFNLDRFEQAGAQRVDFQSILNGNAVYPAQFEPELVDSFELGFKTEAFNDTLLANLYLFYSDFETFQLNTFNGIAFFVTSLNEGATTRGAELELLWLPTDNLTLQGGMTYADAQYNDFAATGTPDVDRLSGATMSLAPEWYTSGAITYRAPMGGNMEWLAHLDGRYVSEQNTGSDLDPEKIQEGYTLLNARLGIGAQDESWALELWARNLTDEDYIQVGFDGPFQPGSFNAFLGAPRTWGVTLRARR</sequence>
<evidence type="ECO:0000313" key="17">
    <source>
        <dbReference type="EMBL" id="MFC2927213.1"/>
    </source>
</evidence>
<evidence type="ECO:0000256" key="14">
    <source>
        <dbReference type="SAM" id="SignalP"/>
    </source>
</evidence>
<dbReference type="Pfam" id="PF07715">
    <property type="entry name" value="Plug"/>
    <property type="match status" value="1"/>
</dbReference>
<keyword evidence="10 11" id="KW-0998">Cell outer membrane</keyword>
<evidence type="ECO:0000256" key="11">
    <source>
        <dbReference type="PROSITE-ProRule" id="PRU01360"/>
    </source>
</evidence>
<dbReference type="Proteomes" id="UP001595379">
    <property type="component" value="Unassembled WGS sequence"/>
</dbReference>
<evidence type="ECO:0000256" key="5">
    <source>
        <dbReference type="ARBA" id="ARBA00022692"/>
    </source>
</evidence>
<evidence type="ECO:0000256" key="6">
    <source>
        <dbReference type="ARBA" id="ARBA00023004"/>
    </source>
</evidence>
<dbReference type="InterPro" id="IPR012910">
    <property type="entry name" value="Plug_dom"/>
</dbReference>
<keyword evidence="2 11" id="KW-0813">Transport</keyword>
<accession>A0ABV7A0S9</accession>
<evidence type="ECO:0000256" key="1">
    <source>
        <dbReference type="ARBA" id="ARBA00004571"/>
    </source>
</evidence>
<reference evidence="18" key="1">
    <citation type="journal article" date="2019" name="Int. J. Syst. Evol. Microbiol.">
        <title>The Global Catalogue of Microorganisms (GCM) 10K type strain sequencing project: providing services to taxonomists for standard genome sequencing and annotation.</title>
        <authorList>
            <consortium name="The Broad Institute Genomics Platform"/>
            <consortium name="The Broad Institute Genome Sequencing Center for Infectious Disease"/>
            <person name="Wu L."/>
            <person name="Ma J."/>
        </authorList>
    </citation>
    <scope>NUCLEOTIDE SEQUENCE [LARGE SCALE GENOMIC DNA]</scope>
    <source>
        <strain evidence="18">KCTC 52487</strain>
    </source>
</reference>
<keyword evidence="8 12" id="KW-0798">TonB box</keyword>
<dbReference type="InterPro" id="IPR000531">
    <property type="entry name" value="Beta-barrel_TonB"/>
</dbReference>
<evidence type="ECO:0000259" key="15">
    <source>
        <dbReference type="Pfam" id="PF00593"/>
    </source>
</evidence>
<comment type="caution">
    <text evidence="17">The sequence shown here is derived from an EMBL/GenBank/DDBJ whole genome shotgun (WGS) entry which is preliminary data.</text>
</comment>
<evidence type="ECO:0000313" key="18">
    <source>
        <dbReference type="Proteomes" id="UP001595379"/>
    </source>
</evidence>
<comment type="subcellular location">
    <subcellularLocation>
        <location evidence="1 11">Cell outer membrane</location>
        <topology evidence="1 11">Multi-pass membrane protein</topology>
    </subcellularLocation>
</comment>
<evidence type="ECO:0000256" key="9">
    <source>
        <dbReference type="ARBA" id="ARBA00023136"/>
    </source>
</evidence>
<dbReference type="EMBL" id="JBHRSV010000028">
    <property type="protein sequence ID" value="MFC2927213.1"/>
    <property type="molecule type" value="Genomic_DNA"/>
</dbReference>
<feature type="domain" description="TonB-dependent receptor plug" evidence="16">
    <location>
        <begin position="52"/>
        <end position="158"/>
    </location>
</feature>
<dbReference type="PROSITE" id="PS00430">
    <property type="entry name" value="TONB_DEPENDENT_REC_1"/>
    <property type="match status" value="1"/>
</dbReference>
<feature type="chain" id="PRO_5046870240" evidence="14">
    <location>
        <begin position="27"/>
        <end position="845"/>
    </location>
</feature>
<evidence type="ECO:0000256" key="2">
    <source>
        <dbReference type="ARBA" id="ARBA00022448"/>
    </source>
</evidence>
<evidence type="ECO:0000256" key="12">
    <source>
        <dbReference type="PROSITE-ProRule" id="PRU10143"/>
    </source>
</evidence>
<keyword evidence="3 11" id="KW-1134">Transmembrane beta strand</keyword>
<evidence type="ECO:0000256" key="10">
    <source>
        <dbReference type="ARBA" id="ARBA00023237"/>
    </source>
</evidence>
<feature type="signal peptide" evidence="14">
    <location>
        <begin position="1"/>
        <end position="26"/>
    </location>
</feature>
<dbReference type="PANTHER" id="PTHR32552:SF81">
    <property type="entry name" value="TONB-DEPENDENT OUTER MEMBRANE RECEPTOR"/>
    <property type="match status" value="1"/>
</dbReference>
<dbReference type="PROSITE" id="PS52016">
    <property type="entry name" value="TONB_DEPENDENT_REC_3"/>
    <property type="match status" value="1"/>
</dbReference>
<organism evidence="17 18">
    <name type="scientific">Hyphobacterium vulgare</name>
    <dbReference type="NCBI Taxonomy" id="1736751"/>
    <lineage>
        <taxon>Bacteria</taxon>
        <taxon>Pseudomonadati</taxon>
        <taxon>Pseudomonadota</taxon>
        <taxon>Alphaproteobacteria</taxon>
        <taxon>Maricaulales</taxon>
        <taxon>Maricaulaceae</taxon>
        <taxon>Hyphobacterium</taxon>
    </lineage>
</organism>
<evidence type="ECO:0000256" key="7">
    <source>
        <dbReference type="ARBA" id="ARBA00023065"/>
    </source>
</evidence>
<keyword evidence="5 11" id="KW-0812">Transmembrane</keyword>
<gene>
    <name evidence="17" type="ORF">ACFOOR_13970</name>
</gene>
<dbReference type="PANTHER" id="PTHR32552">
    <property type="entry name" value="FERRICHROME IRON RECEPTOR-RELATED"/>
    <property type="match status" value="1"/>
</dbReference>
<comment type="similarity">
    <text evidence="11 13">Belongs to the TonB-dependent receptor family.</text>
</comment>
<feature type="domain" description="TonB-dependent receptor-like beta-barrel" evidence="15">
    <location>
        <begin position="308"/>
        <end position="808"/>
    </location>
</feature>
<dbReference type="RefSeq" id="WP_343163199.1">
    <property type="nucleotide sequence ID" value="NZ_JBHRSV010000028.1"/>
</dbReference>
<dbReference type="Gene3D" id="2.40.170.20">
    <property type="entry name" value="TonB-dependent receptor, beta-barrel domain"/>
    <property type="match status" value="2"/>
</dbReference>
<keyword evidence="7" id="KW-0406">Ion transport</keyword>
<dbReference type="Pfam" id="PF00593">
    <property type="entry name" value="TonB_dep_Rec_b-barrel"/>
    <property type="match status" value="1"/>
</dbReference>
<evidence type="ECO:0000256" key="3">
    <source>
        <dbReference type="ARBA" id="ARBA00022452"/>
    </source>
</evidence>
<evidence type="ECO:0000256" key="8">
    <source>
        <dbReference type="ARBA" id="ARBA00023077"/>
    </source>
</evidence>
<keyword evidence="9 11" id="KW-0472">Membrane</keyword>
<dbReference type="InterPro" id="IPR039426">
    <property type="entry name" value="TonB-dep_rcpt-like"/>
</dbReference>
<keyword evidence="17" id="KW-0675">Receptor</keyword>